<proteinExistence type="predicted"/>
<dbReference type="InterPro" id="IPR039900">
    <property type="entry name" value="Pat1-like"/>
</dbReference>
<keyword evidence="1" id="KW-1133">Transmembrane helix</keyword>
<feature type="transmembrane region" description="Helical" evidence="1">
    <location>
        <begin position="107"/>
        <end position="125"/>
    </location>
</feature>
<dbReference type="OrthoDB" id="10374488at2759"/>
<dbReference type="Proteomes" id="UP000239757">
    <property type="component" value="Unassembled WGS sequence"/>
</dbReference>
<reference evidence="2 3" key="1">
    <citation type="submission" date="2015-01" db="EMBL/GenBank/DDBJ databases">
        <title>Genome of allotetraploid Gossypium barbadense reveals genomic plasticity and fiber elongation in cotton evolution.</title>
        <authorList>
            <person name="Chen X."/>
            <person name="Liu X."/>
            <person name="Zhao B."/>
            <person name="Zheng H."/>
            <person name="Hu Y."/>
            <person name="Lu G."/>
            <person name="Yang C."/>
            <person name="Chen J."/>
            <person name="Shan C."/>
            <person name="Zhang L."/>
            <person name="Zhou Y."/>
            <person name="Wang L."/>
            <person name="Guo W."/>
            <person name="Bai Y."/>
            <person name="Ruan J."/>
            <person name="Shangguan X."/>
            <person name="Mao Y."/>
            <person name="Jiang J."/>
            <person name="Zhu Y."/>
            <person name="Lei J."/>
            <person name="Kang H."/>
            <person name="Chen S."/>
            <person name="He X."/>
            <person name="Wang R."/>
            <person name="Wang Y."/>
            <person name="Chen J."/>
            <person name="Wang L."/>
            <person name="Yu S."/>
            <person name="Wang B."/>
            <person name="Wei J."/>
            <person name="Song S."/>
            <person name="Lu X."/>
            <person name="Gao Z."/>
            <person name="Gu W."/>
            <person name="Deng X."/>
            <person name="Ma D."/>
            <person name="Wang S."/>
            <person name="Liang W."/>
            <person name="Fang L."/>
            <person name="Cai C."/>
            <person name="Zhu X."/>
            <person name="Zhou B."/>
            <person name="Zhang Y."/>
            <person name="Chen Z."/>
            <person name="Xu S."/>
            <person name="Zhu R."/>
            <person name="Wang S."/>
            <person name="Zhang T."/>
            <person name="Zhao G."/>
        </authorList>
    </citation>
    <scope>NUCLEOTIDE SEQUENCE [LARGE SCALE GENOMIC DNA]</scope>
    <source>
        <strain evidence="3">cv. Xinhai21</strain>
        <tissue evidence="2">Leaf</tissue>
    </source>
</reference>
<dbReference type="GO" id="GO:0003723">
    <property type="term" value="F:RNA binding"/>
    <property type="evidence" value="ECO:0007669"/>
    <property type="project" value="TreeGrafter"/>
</dbReference>
<dbReference type="PANTHER" id="PTHR21551">
    <property type="entry name" value="TOPOISOMERASE II-ASSOCIATED PROTEIN PAT1"/>
    <property type="match status" value="1"/>
</dbReference>
<accession>A0A2P5XRP2</accession>
<dbReference type="EMBL" id="KZ664357">
    <property type="protein sequence ID" value="PPS06020.1"/>
    <property type="molecule type" value="Genomic_DNA"/>
</dbReference>
<dbReference type="GO" id="GO:0033962">
    <property type="term" value="P:P-body assembly"/>
    <property type="evidence" value="ECO:0007669"/>
    <property type="project" value="TreeGrafter"/>
</dbReference>
<evidence type="ECO:0000313" key="3">
    <source>
        <dbReference type="Proteomes" id="UP000239757"/>
    </source>
</evidence>
<dbReference type="AlphaFoldDB" id="A0A2P5XRP2"/>
<organism evidence="2 3">
    <name type="scientific">Gossypium barbadense</name>
    <name type="common">Sea Island cotton</name>
    <name type="synonym">Hibiscus barbadensis</name>
    <dbReference type="NCBI Taxonomy" id="3634"/>
    <lineage>
        <taxon>Eukaryota</taxon>
        <taxon>Viridiplantae</taxon>
        <taxon>Streptophyta</taxon>
        <taxon>Embryophyta</taxon>
        <taxon>Tracheophyta</taxon>
        <taxon>Spermatophyta</taxon>
        <taxon>Magnoliopsida</taxon>
        <taxon>eudicotyledons</taxon>
        <taxon>Gunneridae</taxon>
        <taxon>Pentapetalae</taxon>
        <taxon>rosids</taxon>
        <taxon>malvids</taxon>
        <taxon>Malvales</taxon>
        <taxon>Malvaceae</taxon>
        <taxon>Malvoideae</taxon>
        <taxon>Gossypium</taxon>
    </lineage>
</organism>
<evidence type="ECO:0000313" key="2">
    <source>
        <dbReference type="EMBL" id="PPS06020.1"/>
    </source>
</evidence>
<keyword evidence="1" id="KW-0472">Membrane</keyword>
<dbReference type="GO" id="GO:0000932">
    <property type="term" value="C:P-body"/>
    <property type="evidence" value="ECO:0007669"/>
    <property type="project" value="TreeGrafter"/>
</dbReference>
<keyword evidence="1" id="KW-0812">Transmembrane</keyword>
<dbReference type="GO" id="GO:0000290">
    <property type="term" value="P:deadenylation-dependent decapping of nuclear-transcribed mRNA"/>
    <property type="evidence" value="ECO:0007669"/>
    <property type="project" value="InterPro"/>
</dbReference>
<protein>
    <submittedName>
        <fullName evidence="2">Uncharacterized protein</fullName>
    </submittedName>
</protein>
<name>A0A2P5XRP2_GOSBA</name>
<sequence length="151" mass="17266">MDASENLKRFGDTSTGDAVFDASQYAFFGKDVLEEVELGGLDDEEEDVPAVGLEDEEEFLFDRDEVNILVLLSSLSRFNYYCKFMQCRTKAMISCLKRKSFPLEIMLKYNPFGVILCVFFPLFFLNRGMPLHLISGWHAILFMEKKPCGSS</sequence>
<gene>
    <name evidence="2" type="ORF">GOBAR_AA14610</name>
</gene>
<evidence type="ECO:0000256" key="1">
    <source>
        <dbReference type="SAM" id="Phobius"/>
    </source>
</evidence>
<dbReference type="PANTHER" id="PTHR21551:SF29">
    <property type="entry name" value="PROTEIN PAT1 HOMOLOG 1-LIKE"/>
    <property type="match status" value="1"/>
</dbReference>